<name>A0A0F4IVX8_9ACTN</name>
<sequence length="151" mass="14985">MRGWWQELAGLVLPADCAGCGAARSLLCGDCRGALGGTGAGPVRPAVRGGGPSLPPVYAAVPYEGPVRAVVLAHKERGALPLAGPLGGALAAAVSAAGGRGGGELALVPVPSARRTLRARGHDPARRIALAASRRLRGAGEAARVAPVLRL</sequence>
<dbReference type="Proteomes" id="UP000033551">
    <property type="component" value="Unassembled WGS sequence"/>
</dbReference>
<feature type="non-terminal residue" evidence="1">
    <location>
        <position position="151"/>
    </location>
</feature>
<dbReference type="PANTHER" id="PTHR47505:SF1">
    <property type="entry name" value="DNA UTILIZATION PROTEIN YHGH"/>
    <property type="match status" value="1"/>
</dbReference>
<evidence type="ECO:0000313" key="2">
    <source>
        <dbReference type="Proteomes" id="UP000033551"/>
    </source>
</evidence>
<dbReference type="RefSeq" id="WP_045951054.1">
    <property type="nucleotide sequence ID" value="NZ_JZWV01001024.1"/>
</dbReference>
<evidence type="ECO:0008006" key="3">
    <source>
        <dbReference type="Google" id="ProtNLM"/>
    </source>
</evidence>
<organism evidence="1 2">
    <name type="scientific">Streptomyces katrae</name>
    <dbReference type="NCBI Taxonomy" id="68223"/>
    <lineage>
        <taxon>Bacteria</taxon>
        <taxon>Bacillati</taxon>
        <taxon>Actinomycetota</taxon>
        <taxon>Actinomycetes</taxon>
        <taxon>Kitasatosporales</taxon>
        <taxon>Streptomycetaceae</taxon>
        <taxon>Streptomyces</taxon>
    </lineage>
</organism>
<gene>
    <name evidence="1" type="ORF">VR44_31620</name>
</gene>
<dbReference type="STRING" id="68223.GCA_002028425_02815"/>
<dbReference type="AlphaFoldDB" id="A0A0F4IVX8"/>
<keyword evidence="2" id="KW-1185">Reference proteome</keyword>
<comment type="caution">
    <text evidence="1">The sequence shown here is derived from an EMBL/GenBank/DDBJ whole genome shotgun (WGS) entry which is preliminary data.</text>
</comment>
<proteinExistence type="predicted"/>
<reference evidence="1 2" key="1">
    <citation type="submission" date="2015-02" db="EMBL/GenBank/DDBJ databases">
        <authorList>
            <person name="Ju K.-S."/>
            <person name="Doroghazi J.R."/>
            <person name="Metcalf W."/>
        </authorList>
    </citation>
    <scope>NUCLEOTIDE SEQUENCE [LARGE SCALE GENOMIC DNA]</scope>
    <source>
        <strain evidence="1 2">NRRL ISP-5550</strain>
    </source>
</reference>
<evidence type="ECO:0000313" key="1">
    <source>
        <dbReference type="EMBL" id="KJY25789.1"/>
    </source>
</evidence>
<dbReference type="PANTHER" id="PTHR47505">
    <property type="entry name" value="DNA UTILIZATION PROTEIN YHGH"/>
    <property type="match status" value="1"/>
</dbReference>
<dbReference type="EMBL" id="JZWV01001024">
    <property type="protein sequence ID" value="KJY25789.1"/>
    <property type="molecule type" value="Genomic_DNA"/>
</dbReference>
<dbReference type="InterPro" id="IPR051910">
    <property type="entry name" value="ComF/GntX_DNA_util-trans"/>
</dbReference>
<accession>A0A0F4IVX8</accession>
<protein>
    <recommendedName>
        <fullName evidence="3">Phosphoribosyltransferase</fullName>
    </recommendedName>
</protein>